<proteinExistence type="predicted"/>
<reference evidence="2" key="2">
    <citation type="submission" date="2023-02" db="EMBL/GenBank/DDBJ databases">
        <authorList>
            <consortium name="DOE Joint Genome Institute"/>
            <person name="Mondo S.J."/>
            <person name="Chang Y."/>
            <person name="Wang Y."/>
            <person name="Ahrendt S."/>
            <person name="Andreopoulos W."/>
            <person name="Barry K."/>
            <person name="Beard J."/>
            <person name="Benny G.L."/>
            <person name="Blankenship S."/>
            <person name="Bonito G."/>
            <person name="Cuomo C."/>
            <person name="Desiro A."/>
            <person name="Gervers K.A."/>
            <person name="Hundley H."/>
            <person name="Kuo A."/>
            <person name="LaButti K."/>
            <person name="Lang B.F."/>
            <person name="Lipzen A."/>
            <person name="O'Donnell K."/>
            <person name="Pangilinan J."/>
            <person name="Reynolds N."/>
            <person name="Sandor L."/>
            <person name="Smith M.W."/>
            <person name="Tsang A."/>
            <person name="Grigoriev I.V."/>
            <person name="Stajich J.E."/>
            <person name="Spatafora J.W."/>
        </authorList>
    </citation>
    <scope>NUCLEOTIDE SEQUENCE</scope>
    <source>
        <strain evidence="2">RSA 2281</strain>
    </source>
</reference>
<accession>A0AAD5PIX2</accession>
<protein>
    <submittedName>
        <fullName evidence="2">Uncharacterized protein</fullName>
    </submittedName>
</protein>
<evidence type="ECO:0000256" key="1">
    <source>
        <dbReference type="SAM" id="MobiDB-lite"/>
    </source>
</evidence>
<gene>
    <name evidence="2" type="ORF">BDA99DRAFT_601161</name>
</gene>
<feature type="region of interest" description="Disordered" evidence="1">
    <location>
        <begin position="1"/>
        <end position="28"/>
    </location>
</feature>
<sequence>MHQTNAVSLASPNDDQSRSRAGGKTLIPSQSVLRRPDVTRRSDRLHRRVTFNVSIDQEIKKIPLRHYWRDGEIKRVLECVKRDYPGTWNIRKEKEKQWISYAIASDLFDNGYHLHPKTVHKKITFLWKRYSECLETGDDSYKFYTYCHDAFTRSEQVDNNDNNDNMILIL</sequence>
<name>A0AAD5PIX2_9FUNG</name>
<dbReference type="AlphaFoldDB" id="A0AAD5PIX2"/>
<reference evidence="2" key="1">
    <citation type="journal article" date="2022" name="IScience">
        <title>Evolution of zygomycete secretomes and the origins of terrestrial fungal ecologies.</title>
        <authorList>
            <person name="Chang Y."/>
            <person name="Wang Y."/>
            <person name="Mondo S."/>
            <person name="Ahrendt S."/>
            <person name="Andreopoulos W."/>
            <person name="Barry K."/>
            <person name="Beard J."/>
            <person name="Benny G.L."/>
            <person name="Blankenship S."/>
            <person name="Bonito G."/>
            <person name="Cuomo C."/>
            <person name="Desiro A."/>
            <person name="Gervers K.A."/>
            <person name="Hundley H."/>
            <person name="Kuo A."/>
            <person name="LaButti K."/>
            <person name="Lang B.F."/>
            <person name="Lipzen A."/>
            <person name="O'Donnell K."/>
            <person name="Pangilinan J."/>
            <person name="Reynolds N."/>
            <person name="Sandor L."/>
            <person name="Smith M.E."/>
            <person name="Tsang A."/>
            <person name="Grigoriev I.V."/>
            <person name="Stajich J.E."/>
            <person name="Spatafora J.W."/>
        </authorList>
    </citation>
    <scope>NUCLEOTIDE SEQUENCE</scope>
    <source>
        <strain evidence="2">RSA 2281</strain>
    </source>
</reference>
<feature type="compositionally biased region" description="Polar residues" evidence="1">
    <location>
        <begin position="1"/>
        <end position="14"/>
    </location>
</feature>
<comment type="caution">
    <text evidence="2">The sequence shown here is derived from an EMBL/GenBank/DDBJ whole genome shotgun (WGS) entry which is preliminary data.</text>
</comment>
<dbReference type="EMBL" id="JAIXMP010000003">
    <property type="protein sequence ID" value="KAI9275541.1"/>
    <property type="molecule type" value="Genomic_DNA"/>
</dbReference>
<keyword evidence="3" id="KW-1185">Reference proteome</keyword>
<dbReference type="Proteomes" id="UP001209540">
    <property type="component" value="Unassembled WGS sequence"/>
</dbReference>
<evidence type="ECO:0000313" key="2">
    <source>
        <dbReference type="EMBL" id="KAI9275541.1"/>
    </source>
</evidence>
<evidence type="ECO:0000313" key="3">
    <source>
        <dbReference type="Proteomes" id="UP001209540"/>
    </source>
</evidence>
<organism evidence="2 3">
    <name type="scientific">Phascolomyces articulosus</name>
    <dbReference type="NCBI Taxonomy" id="60185"/>
    <lineage>
        <taxon>Eukaryota</taxon>
        <taxon>Fungi</taxon>
        <taxon>Fungi incertae sedis</taxon>
        <taxon>Mucoromycota</taxon>
        <taxon>Mucoromycotina</taxon>
        <taxon>Mucoromycetes</taxon>
        <taxon>Mucorales</taxon>
        <taxon>Lichtheimiaceae</taxon>
        <taxon>Phascolomyces</taxon>
    </lineage>
</organism>